<organism evidence="1">
    <name type="scientific">Macaca mulatta</name>
    <name type="common">Rhesus macaque</name>
    <dbReference type="NCBI Taxonomy" id="9544"/>
    <lineage>
        <taxon>Eukaryota</taxon>
        <taxon>Metazoa</taxon>
        <taxon>Chordata</taxon>
        <taxon>Craniata</taxon>
        <taxon>Vertebrata</taxon>
        <taxon>Euteleostomi</taxon>
        <taxon>Mammalia</taxon>
        <taxon>Eutheria</taxon>
        <taxon>Euarchontoglires</taxon>
        <taxon>Primates</taxon>
        <taxon>Haplorrhini</taxon>
        <taxon>Catarrhini</taxon>
        <taxon>Cercopithecidae</taxon>
        <taxon>Cercopithecinae</taxon>
        <taxon>Macaca</taxon>
    </lineage>
</organism>
<protein>
    <submittedName>
        <fullName evidence="1">Uncharacterized protein</fullName>
    </submittedName>
</protein>
<proteinExistence type="predicted"/>
<dbReference type="Proteomes" id="UP000013456">
    <property type="component" value="Chromosome 9"/>
</dbReference>
<feature type="non-terminal residue" evidence="1">
    <location>
        <position position="33"/>
    </location>
</feature>
<sequence>MNPVPQLEMQKSPIFCVAHAGSCRLELLRPSWL</sequence>
<dbReference type="EMBL" id="CM001261">
    <property type="protein sequence ID" value="EHH19135.1"/>
    <property type="molecule type" value="Genomic_DNA"/>
</dbReference>
<evidence type="ECO:0000313" key="1">
    <source>
        <dbReference type="EMBL" id="EHH19135.1"/>
    </source>
</evidence>
<name>G7N2A8_MACMU</name>
<gene>
    <name evidence="1" type="ORF">EGK_19781</name>
</gene>
<dbReference type="AlphaFoldDB" id="G7N2A8"/>
<reference evidence="1" key="1">
    <citation type="journal article" date="2011" name="Nat. Biotechnol.">
        <title>Genome sequencing and comparison of two nonhuman primate animal models, the cynomolgus and Chinese rhesus macaques.</title>
        <authorList>
            <person name="Yan G."/>
            <person name="Zhang G."/>
            <person name="Fang X."/>
            <person name="Zhang Y."/>
            <person name="Li C."/>
            <person name="Ling F."/>
            <person name="Cooper D.N."/>
            <person name="Li Q."/>
            <person name="Li Y."/>
            <person name="van Gool A.J."/>
            <person name="Du H."/>
            <person name="Chen J."/>
            <person name="Chen R."/>
            <person name="Zhang P."/>
            <person name="Huang Z."/>
            <person name="Thompson J.R."/>
            <person name="Meng Y."/>
            <person name="Bai Y."/>
            <person name="Wang J."/>
            <person name="Zhuo M."/>
            <person name="Wang T."/>
            <person name="Huang Y."/>
            <person name="Wei L."/>
            <person name="Li J."/>
            <person name="Wang Z."/>
            <person name="Hu H."/>
            <person name="Yang P."/>
            <person name="Le L."/>
            <person name="Stenson P.D."/>
            <person name="Li B."/>
            <person name="Liu X."/>
            <person name="Ball E.V."/>
            <person name="An N."/>
            <person name="Huang Q."/>
            <person name="Zhang Y."/>
            <person name="Fan W."/>
            <person name="Zhang X."/>
            <person name="Li Y."/>
            <person name="Wang W."/>
            <person name="Katze M.G."/>
            <person name="Su B."/>
            <person name="Nielsen R."/>
            <person name="Yang H."/>
            <person name="Wang J."/>
            <person name="Wang X."/>
            <person name="Wang J."/>
        </authorList>
    </citation>
    <scope>NUCLEOTIDE SEQUENCE [LARGE SCALE GENOMIC DNA]</scope>
    <source>
        <strain evidence="1">CR-5</strain>
    </source>
</reference>
<accession>G7N2A8</accession>